<dbReference type="AlphaFoldDB" id="A0A9W8HQV9"/>
<sequence>MVQMLAIHARDYGAGLAARLEVGRRAQEMVISIVENTVVWLFQVAFPAIGAFLTRCGDWTRQFIAWWIETGGPVARDMVEDVVLNYLVPTYHYLVEALGYGYQRTVWLGGRAIEAVYVLGMDLVHDVNAIGDMVRTFVQWVSNNERWWFNPAIWQSLIEFSLPGYCWLQRVYWVIVDQFIPWCVATLFSNVVFVPVISTLTVAIRFVWKKILEQSASIVYIWLVDSLYPLARQWSELLLVHIRVLFAWERIGVFLALGWQRTRQLAVMVYHAVSSSPVVAYLKTAMGDSVQVLQRWLGDLFVYLWPHAQRGWSDAAQAMYDVYRQLVSLVDDAVAMVGDYIVEFARSNAVHTSVSEQSPVLEKTKHALGKDE</sequence>
<keyword evidence="2" id="KW-1185">Reference proteome</keyword>
<evidence type="ECO:0000313" key="2">
    <source>
        <dbReference type="Proteomes" id="UP001140172"/>
    </source>
</evidence>
<reference evidence="1" key="1">
    <citation type="submission" date="2022-07" db="EMBL/GenBank/DDBJ databases">
        <title>Phylogenomic reconstructions and comparative analyses of Kickxellomycotina fungi.</title>
        <authorList>
            <person name="Reynolds N.K."/>
            <person name="Stajich J.E."/>
            <person name="Barry K."/>
            <person name="Grigoriev I.V."/>
            <person name="Crous P."/>
            <person name="Smith M.E."/>
        </authorList>
    </citation>
    <scope>NUCLEOTIDE SEQUENCE</scope>
    <source>
        <strain evidence="1">BCRC 34489</strain>
    </source>
</reference>
<accession>A0A9W8HQV9</accession>
<protein>
    <submittedName>
        <fullName evidence="1">Uncharacterized protein</fullName>
    </submittedName>
</protein>
<comment type="caution">
    <text evidence="1">The sequence shown here is derived from an EMBL/GenBank/DDBJ whole genome shotgun (WGS) entry which is preliminary data.</text>
</comment>
<evidence type="ECO:0000313" key="1">
    <source>
        <dbReference type="EMBL" id="KAJ2787640.1"/>
    </source>
</evidence>
<dbReference type="Proteomes" id="UP001140172">
    <property type="component" value="Unassembled WGS sequence"/>
</dbReference>
<dbReference type="OrthoDB" id="5566887at2759"/>
<organism evidence="1 2">
    <name type="scientific">Coemansia interrupta</name>
    <dbReference type="NCBI Taxonomy" id="1126814"/>
    <lineage>
        <taxon>Eukaryota</taxon>
        <taxon>Fungi</taxon>
        <taxon>Fungi incertae sedis</taxon>
        <taxon>Zoopagomycota</taxon>
        <taxon>Kickxellomycotina</taxon>
        <taxon>Kickxellomycetes</taxon>
        <taxon>Kickxellales</taxon>
        <taxon>Kickxellaceae</taxon>
        <taxon>Coemansia</taxon>
    </lineage>
</organism>
<proteinExistence type="predicted"/>
<dbReference type="EMBL" id="JANBUM010000016">
    <property type="protein sequence ID" value="KAJ2787640.1"/>
    <property type="molecule type" value="Genomic_DNA"/>
</dbReference>
<name>A0A9W8HQV9_9FUNG</name>
<gene>
    <name evidence="1" type="ORF">GGI15_000528</name>
</gene>